<keyword evidence="6" id="KW-0809">Transit peptide</keyword>
<keyword evidence="9 12" id="KW-0496">Mitochondrion</keyword>
<accession>A0AAN6RKV4</accession>
<comment type="pathway">
    <text evidence="2">Energy metabolism; oxidative phosphorylation.</text>
</comment>
<dbReference type="PANTHER" id="PTHR11504:SF0">
    <property type="entry name" value="CYTOCHROME C OXIDASE SUBUNIT"/>
    <property type="match status" value="1"/>
</dbReference>
<evidence type="ECO:0000256" key="3">
    <source>
        <dbReference type="ARBA" id="ARBA00005553"/>
    </source>
</evidence>
<protein>
    <recommendedName>
        <fullName evidence="12">Cytochrome c oxidase subunit</fullName>
    </recommendedName>
    <alternativeName>
        <fullName evidence="12">Cytochrome c oxidase polypeptide VIa</fullName>
    </alternativeName>
</protein>
<evidence type="ECO:0000256" key="6">
    <source>
        <dbReference type="ARBA" id="ARBA00022946"/>
    </source>
</evidence>
<dbReference type="GO" id="GO:0030234">
    <property type="term" value="F:enzyme regulator activity"/>
    <property type="evidence" value="ECO:0007669"/>
    <property type="project" value="TreeGrafter"/>
</dbReference>
<keyword evidence="8" id="KW-0560">Oxidoreductase</keyword>
<evidence type="ECO:0000256" key="8">
    <source>
        <dbReference type="ARBA" id="ARBA00023002"/>
    </source>
</evidence>
<dbReference type="InterPro" id="IPR001349">
    <property type="entry name" value="Cyt_c_oxidase_su6a"/>
</dbReference>
<keyword evidence="14" id="KW-1185">Reference proteome</keyword>
<sequence length="150" mass="17630">MLAQRSFLRASQRLAPVRAPLRRRMYSSESPKQFAGAEDNEFNRERARIQEHAAESGEFWYKLTWLYGLPLPPPDPLLTIPSVALPCLLVAGVNGKMRWDAHWEHKAHDIPMEEKPEYAYQNIRTKNFFWGDGDKTLFWNDKVNYHKKDE</sequence>
<evidence type="ECO:0000256" key="2">
    <source>
        <dbReference type="ARBA" id="ARBA00004673"/>
    </source>
</evidence>
<comment type="subcellular location">
    <subcellularLocation>
        <location evidence="1">Mitochondrion inner membrane</location>
        <topology evidence="1">Single-pass membrane protein</topology>
    </subcellularLocation>
</comment>
<dbReference type="Pfam" id="PF02046">
    <property type="entry name" value="COX6A"/>
    <property type="match status" value="2"/>
</dbReference>
<keyword evidence="10 12" id="KW-0472">Membrane</keyword>
<dbReference type="InterPro" id="IPR018507">
    <property type="entry name" value="Cyt_c_oxidase_su6a_CS"/>
</dbReference>
<dbReference type="AlphaFoldDB" id="A0AAN6RKV4"/>
<keyword evidence="7" id="KW-1133">Transmembrane helix</keyword>
<dbReference type="GO" id="GO:0005743">
    <property type="term" value="C:mitochondrial inner membrane"/>
    <property type="evidence" value="ECO:0007669"/>
    <property type="project" value="UniProtKB-SubCell"/>
</dbReference>
<organism evidence="13 14">
    <name type="scientific">Pseudopithomyces chartarum</name>
    <dbReference type="NCBI Taxonomy" id="1892770"/>
    <lineage>
        <taxon>Eukaryota</taxon>
        <taxon>Fungi</taxon>
        <taxon>Dikarya</taxon>
        <taxon>Ascomycota</taxon>
        <taxon>Pezizomycotina</taxon>
        <taxon>Dothideomycetes</taxon>
        <taxon>Pleosporomycetidae</taxon>
        <taxon>Pleosporales</taxon>
        <taxon>Massarineae</taxon>
        <taxon>Didymosphaeriaceae</taxon>
        <taxon>Pseudopithomyces</taxon>
    </lineage>
</organism>
<dbReference type="PANTHER" id="PTHR11504">
    <property type="entry name" value="CYTOCHROME C OXIDASE POLYPEPTIDE VIA"/>
    <property type="match status" value="1"/>
</dbReference>
<dbReference type="EMBL" id="WVTA01000001">
    <property type="protein sequence ID" value="KAK3216965.1"/>
    <property type="molecule type" value="Genomic_DNA"/>
</dbReference>
<evidence type="ECO:0000256" key="11">
    <source>
        <dbReference type="RuleBase" id="RU004396"/>
    </source>
</evidence>
<name>A0AAN6RKV4_9PLEO</name>
<evidence type="ECO:0000256" key="7">
    <source>
        <dbReference type="ARBA" id="ARBA00022989"/>
    </source>
</evidence>
<evidence type="ECO:0000256" key="10">
    <source>
        <dbReference type="ARBA" id="ARBA00023136"/>
    </source>
</evidence>
<evidence type="ECO:0000256" key="9">
    <source>
        <dbReference type="ARBA" id="ARBA00023128"/>
    </source>
</evidence>
<dbReference type="PROSITE" id="PS01329">
    <property type="entry name" value="COX6A"/>
    <property type="match status" value="1"/>
</dbReference>
<dbReference type="InterPro" id="IPR036418">
    <property type="entry name" value="Cyt_c_oxidase_su6a_sf"/>
</dbReference>
<proteinExistence type="inferred from homology"/>
<evidence type="ECO:0000256" key="1">
    <source>
        <dbReference type="ARBA" id="ARBA00004434"/>
    </source>
</evidence>
<evidence type="ECO:0000256" key="5">
    <source>
        <dbReference type="ARBA" id="ARBA00022792"/>
    </source>
</evidence>
<keyword evidence="5 12" id="KW-0999">Mitochondrion inner membrane</keyword>
<dbReference type="Gene3D" id="4.10.95.10">
    <property type="entry name" value="Cytochrome c oxidase, subunit VIa"/>
    <property type="match status" value="1"/>
</dbReference>
<reference evidence="13 14" key="1">
    <citation type="submission" date="2021-02" db="EMBL/GenBank/DDBJ databases">
        <title>Genome assembly of Pseudopithomyces chartarum.</title>
        <authorList>
            <person name="Jauregui R."/>
            <person name="Singh J."/>
            <person name="Voisey C."/>
        </authorList>
    </citation>
    <scope>NUCLEOTIDE SEQUENCE [LARGE SCALE GENOMIC DNA]</scope>
    <source>
        <strain evidence="13 14">AGR01</strain>
    </source>
</reference>
<gene>
    <name evidence="13" type="ORF">GRF29_1g1548791</name>
</gene>
<dbReference type="Proteomes" id="UP001280581">
    <property type="component" value="Unassembled WGS sequence"/>
</dbReference>
<keyword evidence="4" id="KW-0812">Transmembrane</keyword>
<dbReference type="SUPFAM" id="SSF81411">
    <property type="entry name" value="Mitochondrial cytochrome c oxidase subunit VIa"/>
    <property type="match status" value="1"/>
</dbReference>
<comment type="similarity">
    <text evidence="3 11">Belongs to the cytochrome c oxidase subunit 6A family.</text>
</comment>
<dbReference type="GO" id="GO:0006123">
    <property type="term" value="P:mitochondrial electron transport, cytochrome c to oxygen"/>
    <property type="evidence" value="ECO:0007669"/>
    <property type="project" value="TreeGrafter"/>
</dbReference>
<evidence type="ECO:0000256" key="4">
    <source>
        <dbReference type="ARBA" id="ARBA00022692"/>
    </source>
</evidence>
<comment type="caution">
    <text evidence="13">The sequence shown here is derived from an EMBL/GenBank/DDBJ whole genome shotgun (WGS) entry which is preliminary data.</text>
</comment>
<dbReference type="GO" id="GO:0016491">
    <property type="term" value="F:oxidoreductase activity"/>
    <property type="evidence" value="ECO:0007669"/>
    <property type="project" value="UniProtKB-KW"/>
</dbReference>
<evidence type="ECO:0000313" key="13">
    <source>
        <dbReference type="EMBL" id="KAK3216965.1"/>
    </source>
</evidence>
<evidence type="ECO:0000313" key="14">
    <source>
        <dbReference type="Proteomes" id="UP001280581"/>
    </source>
</evidence>
<evidence type="ECO:0000256" key="12">
    <source>
        <dbReference type="RuleBase" id="RU004397"/>
    </source>
</evidence>